<dbReference type="PANTHER" id="PTHR35526:SF3">
    <property type="entry name" value="ANTI-SIGMA-F FACTOR RSBW"/>
    <property type="match status" value="1"/>
</dbReference>
<dbReference type="SUPFAM" id="SSF55874">
    <property type="entry name" value="ATPase domain of HSP90 chaperone/DNA topoisomerase II/histidine kinase"/>
    <property type="match status" value="1"/>
</dbReference>
<dbReference type="AlphaFoldDB" id="A0A328FBE8"/>
<dbReference type="EMBL" id="CP036313">
    <property type="protein sequence ID" value="QBH15469.1"/>
    <property type="molecule type" value="Genomic_DNA"/>
</dbReference>
<evidence type="ECO:0000313" key="6">
    <source>
        <dbReference type="Proteomes" id="UP000293902"/>
    </source>
</evidence>
<organism evidence="4 5">
    <name type="scientific">Desulfobacter hydrogenophilus</name>
    <dbReference type="NCBI Taxonomy" id="2291"/>
    <lineage>
        <taxon>Bacteria</taxon>
        <taxon>Pseudomonadati</taxon>
        <taxon>Thermodesulfobacteriota</taxon>
        <taxon>Desulfobacteria</taxon>
        <taxon>Desulfobacterales</taxon>
        <taxon>Desulfobacteraceae</taxon>
        <taxon>Desulfobacter</taxon>
    </lineage>
</organism>
<dbReference type="CDD" id="cd16936">
    <property type="entry name" value="HATPase_RsbW-like"/>
    <property type="match status" value="1"/>
</dbReference>
<keyword evidence="6" id="KW-1185">Reference proteome</keyword>
<accession>A0A328FBE8</accession>
<dbReference type="InterPro" id="IPR050267">
    <property type="entry name" value="Anti-sigma-factor_SerPK"/>
</dbReference>
<dbReference type="EMBL" id="QLNI01000020">
    <property type="protein sequence ID" value="RAM02004.1"/>
    <property type="molecule type" value="Genomic_DNA"/>
</dbReference>
<keyword evidence="4" id="KW-0547">Nucleotide-binding</keyword>
<keyword evidence="1" id="KW-0808">Transferase</keyword>
<reference evidence="3 6" key="2">
    <citation type="submission" date="2019-02" db="EMBL/GenBank/DDBJ databases">
        <title>Complete genome sequence of Desulfobacter hydrogenophilus AcRS1.</title>
        <authorList>
            <person name="Marietou A."/>
            <person name="Lund M.B."/>
            <person name="Marshall I.P.G."/>
            <person name="Schreiber L."/>
            <person name="Jorgensen B."/>
        </authorList>
    </citation>
    <scope>NUCLEOTIDE SEQUENCE [LARGE SCALE GENOMIC DNA]</scope>
    <source>
        <strain evidence="3 6">AcRS1</strain>
    </source>
</reference>
<protein>
    <submittedName>
        <fullName evidence="4">ATP-binding protein</fullName>
    </submittedName>
</protein>
<evidence type="ECO:0000256" key="1">
    <source>
        <dbReference type="ARBA" id="ARBA00022527"/>
    </source>
</evidence>
<evidence type="ECO:0000313" key="5">
    <source>
        <dbReference type="Proteomes" id="UP000248798"/>
    </source>
</evidence>
<keyword evidence="1" id="KW-0723">Serine/threonine-protein kinase</keyword>
<dbReference type="Proteomes" id="UP000293902">
    <property type="component" value="Chromosome"/>
</dbReference>
<name>A0A328FBE8_9BACT</name>
<keyword evidence="1" id="KW-0418">Kinase</keyword>
<feature type="domain" description="Histidine kinase/HSP90-like ATPase" evidence="2">
    <location>
        <begin position="30"/>
        <end position="155"/>
    </location>
</feature>
<dbReference type="GO" id="GO:0004674">
    <property type="term" value="F:protein serine/threonine kinase activity"/>
    <property type="evidence" value="ECO:0007669"/>
    <property type="project" value="UniProtKB-KW"/>
</dbReference>
<dbReference type="Proteomes" id="UP000248798">
    <property type="component" value="Unassembled WGS sequence"/>
</dbReference>
<dbReference type="Gene3D" id="3.30.565.10">
    <property type="entry name" value="Histidine kinase-like ATPase, C-terminal domain"/>
    <property type="match status" value="1"/>
</dbReference>
<dbReference type="InterPro" id="IPR003594">
    <property type="entry name" value="HATPase_dom"/>
</dbReference>
<dbReference type="OrthoDB" id="9798941at2"/>
<proteinExistence type="predicted"/>
<dbReference type="GO" id="GO:0005524">
    <property type="term" value="F:ATP binding"/>
    <property type="evidence" value="ECO:0007669"/>
    <property type="project" value="UniProtKB-KW"/>
</dbReference>
<reference evidence="4 5" key="1">
    <citation type="submission" date="2018-06" db="EMBL/GenBank/DDBJ databases">
        <title>Complete Genome Sequence of Desulfobacter hydrogenophilus (DSM3380).</title>
        <authorList>
            <person name="Marietou A."/>
            <person name="Schreiber L."/>
            <person name="Marshall I."/>
            <person name="Jorgensen B."/>
        </authorList>
    </citation>
    <scope>NUCLEOTIDE SEQUENCE [LARGE SCALE GENOMIC DNA]</scope>
    <source>
        <strain evidence="4 5">DSM 3380</strain>
    </source>
</reference>
<evidence type="ECO:0000313" key="4">
    <source>
        <dbReference type="EMBL" id="RAM02004.1"/>
    </source>
</evidence>
<gene>
    <name evidence="4" type="ORF">DO021_11115</name>
    <name evidence="3" type="ORF">EYB58_00220</name>
</gene>
<dbReference type="Pfam" id="PF13581">
    <property type="entry name" value="HATPase_c_2"/>
    <property type="match status" value="1"/>
</dbReference>
<evidence type="ECO:0000313" key="3">
    <source>
        <dbReference type="EMBL" id="QBH15469.1"/>
    </source>
</evidence>
<keyword evidence="4" id="KW-0067">ATP-binding</keyword>
<sequence length="164" mass="18384">MPLKMKPLRRFPGRHKEMKAANMIRLIIDSRLENVSLVGSAVRGIANTLCIDSTTSYQLELCVVEAVNNDIKHAYHCQAGHSVEIDVLLYPDRLAFKIYDKGESMSPAKVAPFSFDPSKVETLPEGGMGVYILHALMDEVHYKTINGQNIMTLVKYLKNHEKPG</sequence>
<dbReference type="InterPro" id="IPR036890">
    <property type="entry name" value="HATPase_C_sf"/>
</dbReference>
<dbReference type="PANTHER" id="PTHR35526">
    <property type="entry name" value="ANTI-SIGMA-F FACTOR RSBW-RELATED"/>
    <property type="match status" value="1"/>
</dbReference>
<evidence type="ECO:0000259" key="2">
    <source>
        <dbReference type="Pfam" id="PF13581"/>
    </source>
</evidence>